<dbReference type="RefSeq" id="WP_380832122.1">
    <property type="nucleotide sequence ID" value="NZ_JBHTCG010000052.1"/>
</dbReference>
<organism evidence="3 4">
    <name type="scientific">Sphaerisporangium rhizosphaerae</name>
    <dbReference type="NCBI Taxonomy" id="2269375"/>
    <lineage>
        <taxon>Bacteria</taxon>
        <taxon>Bacillati</taxon>
        <taxon>Actinomycetota</taxon>
        <taxon>Actinomycetes</taxon>
        <taxon>Streptosporangiales</taxon>
        <taxon>Streptosporangiaceae</taxon>
        <taxon>Sphaerisporangium</taxon>
    </lineage>
</organism>
<evidence type="ECO:0000259" key="2">
    <source>
        <dbReference type="Pfam" id="PF04954"/>
    </source>
</evidence>
<reference evidence="4" key="1">
    <citation type="journal article" date="2019" name="Int. J. Syst. Evol. Microbiol.">
        <title>The Global Catalogue of Microorganisms (GCM) 10K type strain sequencing project: providing services to taxonomists for standard genome sequencing and annotation.</title>
        <authorList>
            <consortium name="The Broad Institute Genomics Platform"/>
            <consortium name="The Broad Institute Genome Sequencing Center for Infectious Disease"/>
            <person name="Wu L."/>
            <person name="Ma J."/>
        </authorList>
    </citation>
    <scope>NUCLEOTIDE SEQUENCE [LARGE SCALE GENOMIC DNA]</scope>
    <source>
        <strain evidence="4">CECT 7649</strain>
    </source>
</reference>
<dbReference type="Gene3D" id="3.40.50.80">
    <property type="entry name" value="Nucleotide-binding domain of ferredoxin-NADP reductase (FNR) module"/>
    <property type="match status" value="1"/>
</dbReference>
<feature type="compositionally biased region" description="Acidic residues" evidence="1">
    <location>
        <begin position="43"/>
        <end position="52"/>
    </location>
</feature>
<proteinExistence type="predicted"/>
<name>A0ABW2PFF1_9ACTN</name>
<feature type="non-terminal residue" evidence="3">
    <location>
        <position position="1"/>
    </location>
</feature>
<dbReference type="Pfam" id="PF04954">
    <property type="entry name" value="SIP"/>
    <property type="match status" value="1"/>
</dbReference>
<dbReference type="PANTHER" id="PTHR30157">
    <property type="entry name" value="FERRIC REDUCTASE, NADPH-DEPENDENT"/>
    <property type="match status" value="1"/>
</dbReference>
<dbReference type="PANTHER" id="PTHR30157:SF0">
    <property type="entry name" value="NADPH-DEPENDENT FERRIC-CHELATE REDUCTASE"/>
    <property type="match status" value="1"/>
</dbReference>
<accession>A0ABW2PFF1</accession>
<comment type="caution">
    <text evidence="3">The sequence shown here is derived from an EMBL/GenBank/DDBJ whole genome shotgun (WGS) entry which is preliminary data.</text>
</comment>
<evidence type="ECO:0000313" key="4">
    <source>
        <dbReference type="Proteomes" id="UP001596496"/>
    </source>
</evidence>
<dbReference type="InterPro" id="IPR039374">
    <property type="entry name" value="SIP_fam"/>
</dbReference>
<feature type="domain" description="SIP-like Rossmann fold" evidence="2">
    <location>
        <begin position="20"/>
        <end position="102"/>
    </location>
</feature>
<feature type="compositionally biased region" description="Low complexity" evidence="1">
    <location>
        <begin position="10"/>
        <end position="42"/>
    </location>
</feature>
<evidence type="ECO:0000313" key="3">
    <source>
        <dbReference type="EMBL" id="MFC7388129.1"/>
    </source>
</evidence>
<dbReference type="Proteomes" id="UP001596496">
    <property type="component" value="Unassembled WGS sequence"/>
</dbReference>
<evidence type="ECO:0000256" key="1">
    <source>
        <dbReference type="SAM" id="MobiDB-lite"/>
    </source>
</evidence>
<dbReference type="InterPro" id="IPR039261">
    <property type="entry name" value="FNR_nucleotide-bd"/>
</dbReference>
<keyword evidence="4" id="KW-1185">Reference proteome</keyword>
<dbReference type="EMBL" id="JBHTCG010000052">
    <property type="protein sequence ID" value="MFC7388129.1"/>
    <property type="molecule type" value="Genomic_DNA"/>
</dbReference>
<sequence length="107" mass="11217">GAAGGREQGSAPGPEPQESAAAPEPQESAVALERRAPAAAPQEQEEDDDLWEVPDPGTAVQGGFYAWLAGEAGVVTGLRRHLVGELGVDRRTVAFMGYWRHGRPGGE</sequence>
<feature type="region of interest" description="Disordered" evidence="1">
    <location>
        <begin position="1"/>
        <end position="57"/>
    </location>
</feature>
<protein>
    <submittedName>
        <fullName evidence="3">SIP domain-containing protein</fullName>
    </submittedName>
</protein>
<dbReference type="InterPro" id="IPR007037">
    <property type="entry name" value="SIP_rossman_dom"/>
</dbReference>
<gene>
    <name evidence="3" type="ORF">ACFQSB_38390</name>
</gene>